<dbReference type="PANTHER" id="PTHR47050:SF1">
    <property type="entry name" value="TETRATRICOPEPTIDE REPEAT PROTEIN 24-LIKE"/>
    <property type="match status" value="1"/>
</dbReference>
<gene>
    <name evidence="3" type="ORF">MAR_024934</name>
</gene>
<dbReference type="EMBL" id="CP111014">
    <property type="protein sequence ID" value="WAR00562.1"/>
    <property type="molecule type" value="Genomic_DNA"/>
</dbReference>
<feature type="coiled-coil region" evidence="1">
    <location>
        <begin position="143"/>
        <end position="192"/>
    </location>
</feature>
<dbReference type="Proteomes" id="UP001164746">
    <property type="component" value="Chromosome 3"/>
</dbReference>
<keyword evidence="1" id="KW-0175">Coiled coil</keyword>
<evidence type="ECO:0000313" key="4">
    <source>
        <dbReference type="Proteomes" id="UP001164746"/>
    </source>
</evidence>
<dbReference type="PANTHER" id="PTHR47050">
    <property type="entry name" value="TETRATRICOPEPTIDE REPEAT PROTEIN 24"/>
    <property type="match status" value="1"/>
</dbReference>
<feature type="region of interest" description="Disordered" evidence="2">
    <location>
        <begin position="31"/>
        <end position="53"/>
    </location>
</feature>
<keyword evidence="4" id="KW-1185">Reference proteome</keyword>
<sequence length="318" mass="36026">MSLRNHSRNASVNVSIKSGLSVEFDMAANMSNRNFSGEPRPEKKKEGRTTADFTGSQEEILYEQITKLIKKGQNEENAKEAVNRFGEALAIAKTLNQDHITNTCEFNLAAAKIASDESVSDYMNSMKTNFDDNYEMEFNLGVMKEKQGNLEDALISYERAKTKCGNDKAMEKDCLQRKLKILKRRNKYAEAKTTGEQLEKLYEGKDSMTECELLDIDRHMVDLTLDQKQLIDQDKGNDAKNALKETKLAYQHALQAAEDTGDIKMKMQAHEGLAAVCYRKEDFEGCKKCLEMAKVSATFSSDKARLAEKLEHLERTKK</sequence>
<name>A0ABY7DS77_MYAAR</name>
<evidence type="ECO:0000256" key="1">
    <source>
        <dbReference type="SAM" id="Coils"/>
    </source>
</evidence>
<reference evidence="3" key="1">
    <citation type="submission" date="2022-11" db="EMBL/GenBank/DDBJ databases">
        <title>Centuries of genome instability and evolution in soft-shell clam transmissible cancer (bioRxiv).</title>
        <authorList>
            <person name="Hart S.F.M."/>
            <person name="Yonemitsu M.A."/>
            <person name="Giersch R.M."/>
            <person name="Beal B.F."/>
            <person name="Arriagada G."/>
            <person name="Davis B.W."/>
            <person name="Ostrander E.A."/>
            <person name="Goff S.P."/>
            <person name="Metzger M.J."/>
        </authorList>
    </citation>
    <scope>NUCLEOTIDE SEQUENCE</scope>
    <source>
        <strain evidence="3">MELC-2E11</strain>
        <tissue evidence="3">Siphon/mantle</tissue>
    </source>
</reference>
<protein>
    <submittedName>
        <fullName evidence="3">Uncharacterized protein</fullName>
    </submittedName>
</protein>
<evidence type="ECO:0000313" key="3">
    <source>
        <dbReference type="EMBL" id="WAR00562.1"/>
    </source>
</evidence>
<proteinExistence type="predicted"/>
<feature type="compositionally biased region" description="Basic and acidic residues" evidence="2">
    <location>
        <begin position="39"/>
        <end position="49"/>
    </location>
</feature>
<accession>A0ABY7DS77</accession>
<organism evidence="3 4">
    <name type="scientific">Mya arenaria</name>
    <name type="common">Soft-shell clam</name>
    <dbReference type="NCBI Taxonomy" id="6604"/>
    <lineage>
        <taxon>Eukaryota</taxon>
        <taxon>Metazoa</taxon>
        <taxon>Spiralia</taxon>
        <taxon>Lophotrochozoa</taxon>
        <taxon>Mollusca</taxon>
        <taxon>Bivalvia</taxon>
        <taxon>Autobranchia</taxon>
        <taxon>Heteroconchia</taxon>
        <taxon>Euheterodonta</taxon>
        <taxon>Imparidentia</taxon>
        <taxon>Neoheterodontei</taxon>
        <taxon>Myida</taxon>
        <taxon>Myoidea</taxon>
        <taxon>Myidae</taxon>
        <taxon>Mya</taxon>
    </lineage>
</organism>
<dbReference type="Gene3D" id="1.25.40.10">
    <property type="entry name" value="Tetratricopeptide repeat domain"/>
    <property type="match status" value="1"/>
</dbReference>
<dbReference type="InterPro" id="IPR011990">
    <property type="entry name" value="TPR-like_helical_dom_sf"/>
</dbReference>
<evidence type="ECO:0000256" key="2">
    <source>
        <dbReference type="SAM" id="MobiDB-lite"/>
    </source>
</evidence>
<dbReference type="SUPFAM" id="SSF48452">
    <property type="entry name" value="TPR-like"/>
    <property type="match status" value="1"/>
</dbReference>
<dbReference type="InterPro" id="IPR024812">
    <property type="entry name" value="TPR_24"/>
</dbReference>